<dbReference type="Proteomes" id="UP000249723">
    <property type="component" value="Unassembled WGS sequence"/>
</dbReference>
<feature type="compositionally biased region" description="Polar residues" evidence="1">
    <location>
        <begin position="207"/>
        <end position="220"/>
    </location>
</feature>
<evidence type="ECO:0000313" key="2">
    <source>
        <dbReference type="EMBL" id="SCZ88624.1"/>
    </source>
</evidence>
<feature type="compositionally biased region" description="Low complexity" evidence="1">
    <location>
        <begin position="81"/>
        <end position="97"/>
    </location>
</feature>
<sequence>MMPNSRRSPFALLRKSSRFGRSVSPRETAFTDMSVFDPVLDHRNTGNGSVSPSTGRPTASVKMGWCSNSLTGETSPVANESTSLKSRSSTSGASITSNNHNASFGLEGLAIVADDKVLLSLPSPAEVSPDSRRLPLRPTKQIARKPVPSASASVEPAVKPAKVFKAYSPMTQDDTTCDEAAAKIDIVDSYPVFRDSGSVFGPRYSTEPRNSSLSTASDTPALSDGSSSRNSSFSSTTSEQSEPRPSSASSMTYITGAPRASKRLSGSFNTLNGIFIVASPHRPTSRSPNRCLSKSCDVEAFQLPYLPTLFPESPSSYSSADLAEPTTKGSMLAPRTLDELGPEVDPITVKVTPKRRASFDSNAIRISCYDRVFYVH</sequence>
<accession>A0A2X0KZV8</accession>
<reference evidence="3" key="1">
    <citation type="submission" date="2016-10" db="EMBL/GenBank/DDBJ databases">
        <authorList>
            <person name="Jeantristanb JTB J.-T."/>
            <person name="Ricardo R."/>
        </authorList>
    </citation>
    <scope>NUCLEOTIDE SEQUENCE [LARGE SCALE GENOMIC DNA]</scope>
</reference>
<keyword evidence="3" id="KW-1185">Reference proteome</keyword>
<evidence type="ECO:0000313" key="3">
    <source>
        <dbReference type="Proteomes" id="UP000249723"/>
    </source>
</evidence>
<feature type="compositionally biased region" description="Polar residues" evidence="1">
    <location>
        <begin position="243"/>
        <end position="252"/>
    </location>
</feature>
<organism evidence="2 3">
    <name type="scientific">Microbotryum saponariae</name>
    <dbReference type="NCBI Taxonomy" id="289078"/>
    <lineage>
        <taxon>Eukaryota</taxon>
        <taxon>Fungi</taxon>
        <taxon>Dikarya</taxon>
        <taxon>Basidiomycota</taxon>
        <taxon>Pucciniomycotina</taxon>
        <taxon>Microbotryomycetes</taxon>
        <taxon>Microbotryales</taxon>
        <taxon>Microbotryaceae</taxon>
        <taxon>Microbotryum</taxon>
    </lineage>
</organism>
<protein>
    <submittedName>
        <fullName evidence="2">BZ3500_MvSof-1268-A1-R1_Chr2-1g04531 protein</fullName>
    </submittedName>
</protein>
<dbReference type="OrthoDB" id="2537701at2759"/>
<feature type="region of interest" description="Disordered" evidence="1">
    <location>
        <begin position="198"/>
        <end position="252"/>
    </location>
</feature>
<gene>
    <name evidence="2" type="ORF">BZ3500_MVSOF-1268-A1-R1_CHR2-1G04531</name>
</gene>
<feature type="compositionally biased region" description="Low complexity" evidence="1">
    <location>
        <begin position="223"/>
        <end position="240"/>
    </location>
</feature>
<dbReference type="EMBL" id="FMWP01000012">
    <property type="protein sequence ID" value="SCZ88624.1"/>
    <property type="molecule type" value="Genomic_DNA"/>
</dbReference>
<proteinExistence type="predicted"/>
<dbReference type="AlphaFoldDB" id="A0A2X0KZV8"/>
<feature type="region of interest" description="Disordered" evidence="1">
    <location>
        <begin position="72"/>
        <end position="98"/>
    </location>
</feature>
<evidence type="ECO:0000256" key="1">
    <source>
        <dbReference type="SAM" id="MobiDB-lite"/>
    </source>
</evidence>
<name>A0A2X0KZV8_9BASI</name>